<evidence type="ECO:0000256" key="1">
    <source>
        <dbReference type="ARBA" id="ARBA00004193"/>
    </source>
</evidence>
<evidence type="ECO:0000256" key="7">
    <source>
        <dbReference type="ARBA" id="ARBA00022777"/>
    </source>
</evidence>
<evidence type="ECO:0000256" key="10">
    <source>
        <dbReference type="ARBA" id="ARBA00023288"/>
    </source>
</evidence>
<evidence type="ECO:0000313" key="15">
    <source>
        <dbReference type="EMBL" id="EPS57281.1"/>
    </source>
</evidence>
<evidence type="ECO:0000256" key="6">
    <source>
        <dbReference type="ARBA" id="ARBA00022741"/>
    </source>
</evidence>
<evidence type="ECO:0000313" key="16">
    <source>
        <dbReference type="Proteomes" id="UP000015453"/>
    </source>
</evidence>
<feature type="binding site" evidence="11">
    <location>
        <position position="124"/>
    </location>
    <ligand>
        <name>ATP</name>
        <dbReference type="ChEBI" id="CHEBI:30616"/>
    </ligand>
</feature>
<dbReference type="Pfam" id="PF00069">
    <property type="entry name" value="Pkinase"/>
    <property type="match status" value="1"/>
</dbReference>
<dbReference type="InterPro" id="IPR008271">
    <property type="entry name" value="Ser/Thr_kinase_AS"/>
</dbReference>
<comment type="similarity">
    <text evidence="2">Belongs to the protein kinase superfamily. Ser/Thr protein kinase family.</text>
</comment>
<protein>
    <submittedName>
        <fullName evidence="15">Protein kinase 1</fullName>
    </submittedName>
</protein>
<dbReference type="SUPFAM" id="SSF56112">
    <property type="entry name" value="Protein kinase-like (PK-like)"/>
    <property type="match status" value="1"/>
</dbReference>
<evidence type="ECO:0000259" key="14">
    <source>
        <dbReference type="PROSITE" id="PS50011"/>
    </source>
</evidence>
<name>S8BYP2_9LAMI</name>
<dbReference type="PANTHER" id="PTHR47985:SF41">
    <property type="entry name" value="SERINE_THREONINE-PROTEIN KINASE PBL5-RELATED"/>
    <property type="match status" value="1"/>
</dbReference>
<feature type="non-terminal residue" evidence="15">
    <location>
        <position position="384"/>
    </location>
</feature>
<dbReference type="EMBL" id="AUSU01010408">
    <property type="protein sequence ID" value="EPS57281.1"/>
    <property type="molecule type" value="Genomic_DNA"/>
</dbReference>
<dbReference type="FunFam" id="3.30.200.20:FF:000162">
    <property type="entry name" value="Adenine nucleotide alpha hydrolase-like domain kinase"/>
    <property type="match status" value="1"/>
</dbReference>
<accession>S8BYP2</accession>
<comment type="subcellular location">
    <subcellularLocation>
        <location evidence="1">Cell membrane</location>
        <topology evidence="1">Lipid-anchor</topology>
    </subcellularLocation>
</comment>
<keyword evidence="7 15" id="KW-0418">Kinase</keyword>
<dbReference type="GO" id="GO:0005524">
    <property type="term" value="F:ATP binding"/>
    <property type="evidence" value="ECO:0007669"/>
    <property type="project" value="UniProtKB-UniRule"/>
</dbReference>
<keyword evidence="5" id="KW-0808">Transferase</keyword>
<keyword evidence="9" id="KW-0472">Membrane</keyword>
<evidence type="ECO:0000256" key="11">
    <source>
        <dbReference type="PROSITE-ProRule" id="PRU10141"/>
    </source>
</evidence>
<dbReference type="Proteomes" id="UP000015453">
    <property type="component" value="Unassembled WGS sequence"/>
</dbReference>
<keyword evidence="3" id="KW-1003">Cell membrane</keyword>
<keyword evidence="8 11" id="KW-0067">ATP-binding</keyword>
<dbReference type="OrthoDB" id="4062651at2759"/>
<dbReference type="FunFam" id="1.10.510.10:FF:000032">
    <property type="entry name" value="Serine/threonine-protein kinase PBS1"/>
    <property type="match status" value="1"/>
</dbReference>
<dbReference type="InterPro" id="IPR000719">
    <property type="entry name" value="Prot_kinase_dom"/>
</dbReference>
<evidence type="ECO:0000256" key="12">
    <source>
        <dbReference type="RuleBase" id="RU000304"/>
    </source>
</evidence>
<dbReference type="AlphaFoldDB" id="S8BYP2"/>
<organism evidence="15 16">
    <name type="scientific">Genlisea aurea</name>
    <dbReference type="NCBI Taxonomy" id="192259"/>
    <lineage>
        <taxon>Eukaryota</taxon>
        <taxon>Viridiplantae</taxon>
        <taxon>Streptophyta</taxon>
        <taxon>Embryophyta</taxon>
        <taxon>Tracheophyta</taxon>
        <taxon>Spermatophyta</taxon>
        <taxon>Magnoliopsida</taxon>
        <taxon>eudicotyledons</taxon>
        <taxon>Gunneridae</taxon>
        <taxon>Pentapetalae</taxon>
        <taxon>asterids</taxon>
        <taxon>lamiids</taxon>
        <taxon>Lamiales</taxon>
        <taxon>Lentibulariaceae</taxon>
        <taxon>Genlisea</taxon>
    </lineage>
</organism>
<evidence type="ECO:0000256" key="9">
    <source>
        <dbReference type="ARBA" id="ARBA00023136"/>
    </source>
</evidence>
<comment type="caution">
    <text evidence="15">The sequence shown here is derived from an EMBL/GenBank/DDBJ whole genome shotgun (WGS) entry which is preliminary data.</text>
</comment>
<dbReference type="InterPro" id="IPR017441">
    <property type="entry name" value="Protein_kinase_ATP_BS"/>
</dbReference>
<dbReference type="GO" id="GO:0005886">
    <property type="term" value="C:plasma membrane"/>
    <property type="evidence" value="ECO:0007669"/>
    <property type="project" value="UniProtKB-SubCell"/>
</dbReference>
<evidence type="ECO:0000256" key="5">
    <source>
        <dbReference type="ARBA" id="ARBA00022679"/>
    </source>
</evidence>
<gene>
    <name evidence="15" type="ORF">M569_17539</name>
</gene>
<dbReference type="CDD" id="cd14066">
    <property type="entry name" value="STKc_IRAK"/>
    <property type="match status" value="1"/>
</dbReference>
<dbReference type="PROSITE" id="PS00107">
    <property type="entry name" value="PROTEIN_KINASE_ATP"/>
    <property type="match status" value="1"/>
</dbReference>
<evidence type="ECO:0000256" key="13">
    <source>
        <dbReference type="SAM" id="MobiDB-lite"/>
    </source>
</evidence>
<keyword evidence="16" id="KW-1185">Reference proteome</keyword>
<evidence type="ECO:0000256" key="4">
    <source>
        <dbReference type="ARBA" id="ARBA00022527"/>
    </source>
</evidence>
<dbReference type="PROSITE" id="PS00108">
    <property type="entry name" value="PROTEIN_KINASE_ST"/>
    <property type="match status" value="1"/>
</dbReference>
<feature type="domain" description="Protein kinase" evidence="14">
    <location>
        <begin position="95"/>
        <end position="373"/>
    </location>
</feature>
<dbReference type="InterPro" id="IPR011009">
    <property type="entry name" value="Kinase-like_dom_sf"/>
</dbReference>
<sequence>MGCFPFAGRSSLEKHYERRKNDAGDARKGRDNNEHEHLQKLSEISLLKSHSKICRAMPKSSFSDKFTNNDECSSPVPKKVRTFTYGELLAATDNFNADYFLGEGGFGKVYKGHLPDSGQMVAIKQLDRDGCQGINEFKVEVSTLGNAEHTNLVKLIGYCIENDQRCLLVYEYMSLGSLEDHLHGSVHKRKALDWNRRMKIVAGAAMGLEYLHHQMNPPVIYRDLKCSNILLDGDYHPKLSDFGLAKEGPSGGRTHVSTRVMGTYGYCAPDYAMTGQLNFKSDIYSFGVVLLEMITGRRAIDDSRSGPEQNLVEWAKPMFKDRSKFREMVDGALEGRYPIRGLYQIIAIAAMCIQEQPRLRPPISDVVKALNFLASQKYDPAAHA</sequence>
<keyword evidence="10" id="KW-0449">Lipoprotein</keyword>
<reference evidence="15 16" key="1">
    <citation type="journal article" date="2013" name="BMC Genomics">
        <title>The miniature genome of a carnivorous plant Genlisea aurea contains a low number of genes and short non-coding sequences.</title>
        <authorList>
            <person name="Leushkin E.V."/>
            <person name="Sutormin R.A."/>
            <person name="Nabieva E.R."/>
            <person name="Penin A.A."/>
            <person name="Kondrashov A.S."/>
            <person name="Logacheva M.D."/>
        </authorList>
    </citation>
    <scope>NUCLEOTIDE SEQUENCE [LARGE SCALE GENOMIC DNA]</scope>
</reference>
<evidence type="ECO:0000256" key="2">
    <source>
        <dbReference type="ARBA" id="ARBA00008684"/>
    </source>
</evidence>
<dbReference type="SMART" id="SM00220">
    <property type="entry name" value="S_TKc"/>
    <property type="match status" value="1"/>
</dbReference>
<keyword evidence="6 11" id="KW-0547">Nucleotide-binding</keyword>
<dbReference type="Gene3D" id="1.10.510.10">
    <property type="entry name" value="Transferase(Phosphotransferase) domain 1"/>
    <property type="match status" value="1"/>
</dbReference>
<evidence type="ECO:0000256" key="3">
    <source>
        <dbReference type="ARBA" id="ARBA00022475"/>
    </source>
</evidence>
<dbReference type="Gene3D" id="3.30.200.20">
    <property type="entry name" value="Phosphorylase Kinase, domain 1"/>
    <property type="match status" value="1"/>
</dbReference>
<dbReference type="PROSITE" id="PS50011">
    <property type="entry name" value="PROTEIN_KINASE_DOM"/>
    <property type="match status" value="1"/>
</dbReference>
<dbReference type="GO" id="GO:0004674">
    <property type="term" value="F:protein serine/threonine kinase activity"/>
    <property type="evidence" value="ECO:0007669"/>
    <property type="project" value="UniProtKB-KW"/>
</dbReference>
<dbReference type="PANTHER" id="PTHR47985">
    <property type="entry name" value="OS07G0668900 PROTEIN"/>
    <property type="match status" value="1"/>
</dbReference>
<proteinExistence type="inferred from homology"/>
<evidence type="ECO:0000256" key="8">
    <source>
        <dbReference type="ARBA" id="ARBA00022840"/>
    </source>
</evidence>
<keyword evidence="4 12" id="KW-0723">Serine/threonine-protein kinase</keyword>
<feature type="region of interest" description="Disordered" evidence="13">
    <location>
        <begin position="15"/>
        <end position="34"/>
    </location>
</feature>